<gene>
    <name evidence="1" type="ORF">B8X00_08650</name>
</gene>
<evidence type="ECO:0000313" key="2">
    <source>
        <dbReference type="Proteomes" id="UP000216151"/>
    </source>
</evidence>
<comment type="caution">
    <text evidence="1">The sequence shown here is derived from an EMBL/GenBank/DDBJ whole genome shotgun (WGS) entry which is preliminary data.</text>
</comment>
<proteinExistence type="predicted"/>
<dbReference type="AlphaFoldDB" id="A0A269XX64"/>
<keyword evidence="2" id="KW-1185">Reference proteome</keyword>
<accession>A0A269XX64</accession>
<reference evidence="1 2" key="1">
    <citation type="submission" date="2017-04" db="EMBL/GenBank/DDBJ databases">
        <title>Kefir bacterial isolates.</title>
        <authorList>
            <person name="Kim Y."/>
            <person name="Blasche S."/>
            <person name="Patil K.R."/>
        </authorList>
    </citation>
    <scope>NUCLEOTIDE SEQUENCE [LARGE SCALE GENOMIC DNA]</scope>
    <source>
        <strain evidence="1 2">KR</strain>
    </source>
</reference>
<dbReference type="Proteomes" id="UP000216151">
    <property type="component" value="Unassembled WGS sequence"/>
</dbReference>
<sequence>MEHGVEVTRFVAVCPVQQVDHLVFGNREGQRCLKNELMNRQFMPEVRCSECIMDKMVAVILHDIGFKCLGTVVVQCVAAVQKVYNLDHLGRTDRQSGAVSGASVTYGVIRADGNFVFPVFCRGAGWPVCQRPVPECNGTVKAALLCLHFRVLVGFPRQAFSGFENTIIKKRTSGYANPVCVYKMGVHAHPGLTLRAGFEHRVGGGRVQTGPMQEQDGMPTRSPGNICPITGFFGDL</sequence>
<evidence type="ECO:0000313" key="1">
    <source>
        <dbReference type="EMBL" id="PAK77893.1"/>
    </source>
</evidence>
<protein>
    <submittedName>
        <fullName evidence="1">Uncharacterized protein</fullName>
    </submittedName>
</protein>
<name>A0A269XX64_9PROT</name>
<dbReference type="EMBL" id="NCXK01000010">
    <property type="protein sequence ID" value="PAK77893.1"/>
    <property type="molecule type" value="Genomic_DNA"/>
</dbReference>
<organism evidence="1 2">
    <name type="scientific">Acetobacter fabarum</name>
    <dbReference type="NCBI Taxonomy" id="483199"/>
    <lineage>
        <taxon>Bacteria</taxon>
        <taxon>Pseudomonadati</taxon>
        <taxon>Pseudomonadota</taxon>
        <taxon>Alphaproteobacteria</taxon>
        <taxon>Acetobacterales</taxon>
        <taxon>Acetobacteraceae</taxon>
        <taxon>Acetobacter</taxon>
    </lineage>
</organism>